<name>A0ABQ4MTS5_9BACL</name>
<accession>A0ABQ4MTS5</accession>
<keyword evidence="2" id="KW-1185">Reference proteome</keyword>
<comment type="caution">
    <text evidence="1">The sequence shown here is derived from an EMBL/GenBank/DDBJ whole genome shotgun (WGS) entry which is preliminary data.</text>
</comment>
<organism evidence="1 2">
    <name type="scientific">Paenibacillus woosongensis</name>
    <dbReference type="NCBI Taxonomy" id="307580"/>
    <lineage>
        <taxon>Bacteria</taxon>
        <taxon>Bacillati</taxon>
        <taxon>Bacillota</taxon>
        <taxon>Bacilli</taxon>
        <taxon>Bacillales</taxon>
        <taxon>Paenibacillaceae</taxon>
        <taxon>Paenibacillus</taxon>
    </lineage>
</organism>
<gene>
    <name evidence="1" type="ORF">J15TS10_31350</name>
</gene>
<evidence type="ECO:0008006" key="3">
    <source>
        <dbReference type="Google" id="ProtNLM"/>
    </source>
</evidence>
<sequence length="55" mass="6552">MVFFEVSSDDFIVIDLGQENLNGQCPLYYFDKRIADSIEDFIVKMDQDPNYYINY</sequence>
<dbReference type="Proteomes" id="UP000681290">
    <property type="component" value="Unassembled WGS sequence"/>
</dbReference>
<reference evidence="1 2" key="1">
    <citation type="submission" date="2021-03" db="EMBL/GenBank/DDBJ databases">
        <title>Antimicrobial resistance genes in bacteria isolated from Japanese honey, and their potential for conferring macrolide and lincosamide resistance in the American foulbrood pathogen Paenibacillus larvae.</title>
        <authorList>
            <person name="Okamoto M."/>
            <person name="Kumagai M."/>
            <person name="Kanamori H."/>
            <person name="Takamatsu D."/>
        </authorList>
    </citation>
    <scope>NUCLEOTIDE SEQUENCE [LARGE SCALE GENOMIC DNA]</scope>
    <source>
        <strain evidence="1 2">J15TS10</strain>
    </source>
</reference>
<dbReference type="EMBL" id="BOSM01000005">
    <property type="protein sequence ID" value="GIP59321.1"/>
    <property type="molecule type" value="Genomic_DNA"/>
</dbReference>
<evidence type="ECO:0000313" key="1">
    <source>
        <dbReference type="EMBL" id="GIP59321.1"/>
    </source>
</evidence>
<protein>
    <recommendedName>
        <fullName evidence="3">Knr4/Smi1-like domain-containing protein</fullName>
    </recommendedName>
</protein>
<evidence type="ECO:0000313" key="2">
    <source>
        <dbReference type="Proteomes" id="UP000681290"/>
    </source>
</evidence>
<proteinExistence type="predicted"/>